<dbReference type="SUPFAM" id="SSF141488">
    <property type="entry name" value="YdhA-like"/>
    <property type="match status" value="1"/>
</dbReference>
<evidence type="ECO:0000256" key="4">
    <source>
        <dbReference type="ARBA" id="ARBA00023288"/>
    </source>
</evidence>
<evidence type="ECO:0008006" key="10">
    <source>
        <dbReference type="Google" id="ProtNLM"/>
    </source>
</evidence>
<dbReference type="RefSeq" id="WP_248360850.1">
    <property type="nucleotide sequence ID" value="NZ_AP025591.1"/>
</dbReference>
<evidence type="ECO:0000256" key="5">
    <source>
        <dbReference type="SAM" id="SignalP"/>
    </source>
</evidence>
<organism evidence="8 9">
    <name type="scientific">Anaeromyxobacter oryzae</name>
    <dbReference type="NCBI Taxonomy" id="2918170"/>
    <lineage>
        <taxon>Bacteria</taxon>
        <taxon>Pseudomonadati</taxon>
        <taxon>Myxococcota</taxon>
        <taxon>Myxococcia</taxon>
        <taxon>Myxococcales</taxon>
        <taxon>Cystobacterineae</taxon>
        <taxon>Anaeromyxobacteraceae</taxon>
        <taxon>Anaeromyxobacter</taxon>
    </lineage>
</organism>
<feature type="signal peptide" evidence="5">
    <location>
        <begin position="1"/>
        <end position="30"/>
    </location>
</feature>
<name>A0ABM7WUF9_9BACT</name>
<evidence type="ECO:0000313" key="8">
    <source>
        <dbReference type="EMBL" id="BDG03126.1"/>
    </source>
</evidence>
<dbReference type="InterPro" id="IPR018660">
    <property type="entry name" value="MliC"/>
</dbReference>
<keyword evidence="1 5" id="KW-0732">Signal</keyword>
<keyword evidence="2" id="KW-0472">Membrane</keyword>
<proteinExistence type="predicted"/>
<feature type="domain" description="DUF306" evidence="6">
    <location>
        <begin position="61"/>
        <end position="131"/>
    </location>
</feature>
<dbReference type="Pfam" id="PF03724">
    <property type="entry name" value="META"/>
    <property type="match status" value="1"/>
</dbReference>
<dbReference type="PROSITE" id="PS51257">
    <property type="entry name" value="PROKAR_LIPOPROTEIN"/>
    <property type="match status" value="1"/>
</dbReference>
<keyword evidence="4" id="KW-0449">Lipoprotein</keyword>
<protein>
    <recommendedName>
        <fullName evidence="10">DUF306 domain-containing protein</fullName>
    </recommendedName>
</protein>
<evidence type="ECO:0000313" key="9">
    <source>
        <dbReference type="Proteomes" id="UP001162891"/>
    </source>
</evidence>
<dbReference type="Proteomes" id="UP001162891">
    <property type="component" value="Chromosome"/>
</dbReference>
<gene>
    <name evidence="8" type="ORF">AMOR_21220</name>
</gene>
<dbReference type="InterPro" id="IPR038670">
    <property type="entry name" value="HslJ-like_sf"/>
</dbReference>
<sequence length="266" mass="28021">MRRAARVTISVLLLAAACAAPERVAPPAVAAPGVRPAQPTIVGTTWLWGQTIDPERSWVPADPARYTLELGGDGTVDVLADCNRGRGRYAHDGSRLEIGPLATTRMACPPGSLDDRYLKQVAGIRSVAVVAGLLRADLLADSGTMWFVAERDALAASYACADGKRAWVVYTPGRARVLAGPDVLDLAELTSGSGARYRAGEITWFTKGTEAFLERAGAKVLADCHIELRAGPSADRGTPQGHRVGRALVAGGRVPAAAAELDPYDR</sequence>
<dbReference type="EMBL" id="AP025591">
    <property type="protein sequence ID" value="BDG03126.1"/>
    <property type="molecule type" value="Genomic_DNA"/>
</dbReference>
<dbReference type="InterPro" id="IPR005184">
    <property type="entry name" value="DUF306_Meta_HslJ"/>
</dbReference>
<dbReference type="Gene3D" id="2.40.128.200">
    <property type="match status" value="1"/>
</dbReference>
<keyword evidence="9" id="KW-1185">Reference proteome</keyword>
<keyword evidence="3" id="KW-0564">Palmitate</keyword>
<reference evidence="9" key="1">
    <citation type="journal article" date="2022" name="Int. J. Syst. Evol. Microbiol.">
        <title>Anaeromyxobacter oryzae sp. nov., Anaeromyxobacter diazotrophicus sp. nov. and Anaeromyxobacter paludicola sp. nov., isolated from paddy soils.</title>
        <authorList>
            <person name="Itoh H."/>
            <person name="Xu Z."/>
            <person name="Mise K."/>
            <person name="Masuda Y."/>
            <person name="Ushijima N."/>
            <person name="Hayakawa C."/>
            <person name="Shiratori Y."/>
            <person name="Senoo K."/>
        </authorList>
    </citation>
    <scope>NUCLEOTIDE SEQUENCE [LARGE SCALE GENOMIC DNA]</scope>
    <source>
        <strain evidence="9">Red232</strain>
    </source>
</reference>
<dbReference type="InterPro" id="IPR036328">
    <property type="entry name" value="MliC_sf"/>
</dbReference>
<accession>A0ABM7WUF9</accession>
<dbReference type="Gene3D" id="2.40.128.270">
    <property type="match status" value="1"/>
</dbReference>
<dbReference type="Pfam" id="PF09864">
    <property type="entry name" value="MliC"/>
    <property type="match status" value="1"/>
</dbReference>
<evidence type="ECO:0000259" key="7">
    <source>
        <dbReference type="Pfam" id="PF09864"/>
    </source>
</evidence>
<feature type="chain" id="PRO_5047433486" description="DUF306 domain-containing protein" evidence="5">
    <location>
        <begin position="31"/>
        <end position="266"/>
    </location>
</feature>
<evidence type="ECO:0000256" key="2">
    <source>
        <dbReference type="ARBA" id="ARBA00023136"/>
    </source>
</evidence>
<evidence type="ECO:0000256" key="3">
    <source>
        <dbReference type="ARBA" id="ARBA00023139"/>
    </source>
</evidence>
<feature type="domain" description="C-type lysozyme inhibitor" evidence="7">
    <location>
        <begin position="158"/>
        <end position="219"/>
    </location>
</feature>
<evidence type="ECO:0000259" key="6">
    <source>
        <dbReference type="Pfam" id="PF03724"/>
    </source>
</evidence>
<evidence type="ECO:0000256" key="1">
    <source>
        <dbReference type="ARBA" id="ARBA00022729"/>
    </source>
</evidence>